<evidence type="ECO:0000313" key="4">
    <source>
        <dbReference type="Proteomes" id="UP000501939"/>
    </source>
</evidence>
<dbReference type="KEGG" id="alj:G8D99_09250"/>
<dbReference type="PANTHER" id="PTHR30336">
    <property type="entry name" value="INNER MEMBRANE PROTEIN, PROBABLE PERMEASE"/>
    <property type="match status" value="1"/>
</dbReference>
<keyword evidence="1" id="KW-0472">Membrane</keyword>
<dbReference type="Gene3D" id="3.40.50.620">
    <property type="entry name" value="HUPs"/>
    <property type="match status" value="1"/>
</dbReference>
<dbReference type="Pfam" id="PF02698">
    <property type="entry name" value="DUF218"/>
    <property type="match status" value="1"/>
</dbReference>
<gene>
    <name evidence="3" type="ORF">G8D99_09250</name>
</gene>
<evidence type="ECO:0000256" key="1">
    <source>
        <dbReference type="SAM" id="Phobius"/>
    </source>
</evidence>
<dbReference type="InterPro" id="IPR003848">
    <property type="entry name" value="DUF218"/>
</dbReference>
<protein>
    <submittedName>
        <fullName evidence="3">YdcF family protein</fullName>
    </submittedName>
</protein>
<name>A0A6G8S5D4_9GAMM</name>
<proteinExistence type="predicted"/>
<dbReference type="GO" id="GO:0005886">
    <property type="term" value="C:plasma membrane"/>
    <property type="evidence" value="ECO:0007669"/>
    <property type="project" value="TreeGrafter"/>
</dbReference>
<keyword evidence="4" id="KW-1185">Reference proteome</keyword>
<dbReference type="InterPro" id="IPR051599">
    <property type="entry name" value="Cell_Envelope_Assoc"/>
</dbReference>
<sequence>MPKQHWMISLVRTIAVLFVLVGCLMVFWYTPFYSKLVAKALDSFVPVNVDEVAAQSQQMAALTETEDLEPGSKSWIARQAYLSLMEQKIRESNTQDLVAIQARYKILLDEIDKQQRLEDQAKDSEAKHKIAKIPVVIARPDEETGASSASHSNLNLVDQQDLTSEATISEEAVSEAMILEKDLSEPLISEADSTVQLLKSDADQALRERYTEFLLQHPLNEPEVTVDDQIYKDIAQIQHQNLNDAKKKELSKPYAIVVLGGGLTLGDNRLDIVVNEYTRLRLEKTLDVEHETQLPIVLSGVEAPYMQAWLKNKGVEANLLENRSMNTCENTRFSSLLLQKKGGAPTVILITDRYHMPRTRRLFALNGIQTIPVEAPMPTQLTAWRPSKQNYDHSRRANYEMLATIRDVLFGSSGCREVP</sequence>
<feature type="domain" description="DUF218" evidence="2">
    <location>
        <begin position="255"/>
        <end position="402"/>
    </location>
</feature>
<accession>A0A6G8S5D4</accession>
<dbReference type="Proteomes" id="UP000501939">
    <property type="component" value="Chromosome"/>
</dbReference>
<dbReference type="PANTHER" id="PTHR30336:SF20">
    <property type="entry name" value="DUF218 DOMAIN-CONTAINING PROTEIN"/>
    <property type="match status" value="1"/>
</dbReference>
<organism evidence="3 4">
    <name type="scientific">Acinetobacter lanii</name>
    <dbReference type="NCBI Taxonomy" id="2715163"/>
    <lineage>
        <taxon>Bacteria</taxon>
        <taxon>Pseudomonadati</taxon>
        <taxon>Pseudomonadota</taxon>
        <taxon>Gammaproteobacteria</taxon>
        <taxon>Moraxellales</taxon>
        <taxon>Moraxellaceae</taxon>
        <taxon>Acinetobacter</taxon>
    </lineage>
</organism>
<dbReference type="RefSeq" id="WP_166324860.1">
    <property type="nucleotide sequence ID" value="NZ_CP049916.1"/>
</dbReference>
<dbReference type="CDD" id="cd06259">
    <property type="entry name" value="YdcF-like"/>
    <property type="match status" value="1"/>
</dbReference>
<dbReference type="InterPro" id="IPR014729">
    <property type="entry name" value="Rossmann-like_a/b/a_fold"/>
</dbReference>
<evidence type="ECO:0000313" key="3">
    <source>
        <dbReference type="EMBL" id="QIO09183.1"/>
    </source>
</evidence>
<evidence type="ECO:0000259" key="2">
    <source>
        <dbReference type="Pfam" id="PF02698"/>
    </source>
</evidence>
<reference evidence="3 4" key="1">
    <citation type="submission" date="2020-03" db="EMBL/GenBank/DDBJ databases">
        <authorList>
            <person name="Zhu W."/>
        </authorList>
    </citation>
    <scope>NUCLEOTIDE SEQUENCE [LARGE SCALE GENOMIC DNA]</scope>
    <source>
        <strain evidence="3 4">185</strain>
    </source>
</reference>
<dbReference type="EMBL" id="CP049916">
    <property type="protein sequence ID" value="QIO09183.1"/>
    <property type="molecule type" value="Genomic_DNA"/>
</dbReference>
<feature type="transmembrane region" description="Helical" evidence="1">
    <location>
        <begin position="6"/>
        <end position="29"/>
    </location>
</feature>
<dbReference type="AlphaFoldDB" id="A0A6G8S5D4"/>
<dbReference type="PROSITE" id="PS51257">
    <property type="entry name" value="PROKAR_LIPOPROTEIN"/>
    <property type="match status" value="1"/>
</dbReference>
<keyword evidence="1" id="KW-1133">Transmembrane helix</keyword>
<keyword evidence="1" id="KW-0812">Transmembrane</keyword>